<dbReference type="PANTHER" id="PTHR37299">
    <property type="entry name" value="TRANSCRIPTIONAL REGULATOR-RELATED"/>
    <property type="match status" value="1"/>
</dbReference>
<dbReference type="InterPro" id="IPR011006">
    <property type="entry name" value="CheY-like_superfamily"/>
</dbReference>
<dbReference type="InterPro" id="IPR046947">
    <property type="entry name" value="LytR-like"/>
</dbReference>
<dbReference type="Gene3D" id="3.40.50.2300">
    <property type="match status" value="1"/>
</dbReference>
<dbReference type="PROSITE" id="PS50930">
    <property type="entry name" value="HTH_LYTTR"/>
    <property type="match status" value="1"/>
</dbReference>
<dbReference type="SUPFAM" id="SSF52172">
    <property type="entry name" value="CheY-like"/>
    <property type="match status" value="1"/>
</dbReference>
<name>A0A4R9K5C2_9LEPT</name>
<sequence>MDPVGKKPPLSVFIAEDEYPARELLVRYIMARPELRLAGMAEDGDQAFQIIQESNFDILFMDIDLPGRSGIQVLESLNRPTYVIFTTADSKFAVQAFDLGAVDYLLKPFTSERFDLAVDRALKFKHSENTEKTNVSENTEQFLSFSENSVRYRIEYKDILYFTSNNKRTIIHTFRKDYETSKLLKDILETLPVQKFLRIHKQHVVNLQFVSHIHYTAGGAYLVYLKDEEETPLPVGRTFASELRKRLGL</sequence>
<dbReference type="OrthoDB" id="9809318at2"/>
<dbReference type="PROSITE" id="PS50110">
    <property type="entry name" value="RESPONSE_REGULATORY"/>
    <property type="match status" value="1"/>
</dbReference>
<dbReference type="RefSeq" id="WP_135649650.1">
    <property type="nucleotide sequence ID" value="NZ_RQGF01000028.1"/>
</dbReference>
<accession>A0A4R9K5C2</accession>
<keyword evidence="4" id="KW-0238">DNA-binding</keyword>
<feature type="modified residue" description="4-aspartylphosphate" evidence="1">
    <location>
        <position position="62"/>
    </location>
</feature>
<proteinExistence type="predicted"/>
<dbReference type="AlphaFoldDB" id="A0A4R9K5C2"/>
<dbReference type="InterPro" id="IPR007492">
    <property type="entry name" value="LytTR_DNA-bd_dom"/>
</dbReference>
<evidence type="ECO:0000259" key="3">
    <source>
        <dbReference type="PROSITE" id="PS50930"/>
    </source>
</evidence>
<dbReference type="Gene3D" id="2.40.50.1020">
    <property type="entry name" value="LytTr DNA-binding domain"/>
    <property type="match status" value="1"/>
</dbReference>
<dbReference type="SMART" id="SM00448">
    <property type="entry name" value="REC"/>
    <property type="match status" value="1"/>
</dbReference>
<gene>
    <name evidence="4" type="ORF">EHQ64_11595</name>
</gene>
<dbReference type="Pfam" id="PF04397">
    <property type="entry name" value="LytTR"/>
    <property type="match status" value="1"/>
</dbReference>
<dbReference type="PANTHER" id="PTHR37299:SF1">
    <property type="entry name" value="STAGE 0 SPORULATION PROTEIN A HOMOLOG"/>
    <property type="match status" value="1"/>
</dbReference>
<organism evidence="4 5">
    <name type="scientific">Leptospira sarikeiensis</name>
    <dbReference type="NCBI Taxonomy" id="2484943"/>
    <lineage>
        <taxon>Bacteria</taxon>
        <taxon>Pseudomonadati</taxon>
        <taxon>Spirochaetota</taxon>
        <taxon>Spirochaetia</taxon>
        <taxon>Leptospirales</taxon>
        <taxon>Leptospiraceae</taxon>
        <taxon>Leptospira</taxon>
    </lineage>
</organism>
<dbReference type="InterPro" id="IPR001789">
    <property type="entry name" value="Sig_transdc_resp-reg_receiver"/>
</dbReference>
<keyword evidence="1" id="KW-0597">Phosphoprotein</keyword>
<reference evidence="4" key="1">
    <citation type="journal article" date="2019" name="PLoS Negl. Trop. Dis.">
        <title>Revisiting the worldwide diversity of Leptospira species in the environment.</title>
        <authorList>
            <person name="Vincent A.T."/>
            <person name="Schiettekatte O."/>
            <person name="Bourhy P."/>
            <person name="Veyrier F.J."/>
            <person name="Picardeau M."/>
        </authorList>
    </citation>
    <scope>NUCLEOTIDE SEQUENCE [LARGE SCALE GENOMIC DNA]</scope>
    <source>
        <strain evidence="4">201702455</strain>
    </source>
</reference>
<dbReference type="GO" id="GO:0000156">
    <property type="term" value="F:phosphorelay response regulator activity"/>
    <property type="evidence" value="ECO:0007669"/>
    <property type="project" value="InterPro"/>
</dbReference>
<dbReference type="EMBL" id="RQGF01000028">
    <property type="protein sequence ID" value="TGL60477.1"/>
    <property type="molecule type" value="Genomic_DNA"/>
</dbReference>
<evidence type="ECO:0000313" key="4">
    <source>
        <dbReference type="EMBL" id="TGL60477.1"/>
    </source>
</evidence>
<feature type="domain" description="Response regulatory" evidence="2">
    <location>
        <begin position="11"/>
        <end position="122"/>
    </location>
</feature>
<feature type="domain" description="HTH LytTR-type" evidence="3">
    <location>
        <begin position="143"/>
        <end position="249"/>
    </location>
</feature>
<dbReference type="SMART" id="SM00850">
    <property type="entry name" value="LytTR"/>
    <property type="match status" value="1"/>
</dbReference>
<evidence type="ECO:0000259" key="2">
    <source>
        <dbReference type="PROSITE" id="PS50110"/>
    </source>
</evidence>
<protein>
    <submittedName>
        <fullName evidence="4">DNA-binding response regulator</fullName>
    </submittedName>
</protein>
<dbReference type="Proteomes" id="UP000297762">
    <property type="component" value="Unassembled WGS sequence"/>
</dbReference>
<keyword evidence="5" id="KW-1185">Reference proteome</keyword>
<dbReference type="Pfam" id="PF00072">
    <property type="entry name" value="Response_reg"/>
    <property type="match status" value="1"/>
</dbReference>
<comment type="caution">
    <text evidence="4">The sequence shown here is derived from an EMBL/GenBank/DDBJ whole genome shotgun (WGS) entry which is preliminary data.</text>
</comment>
<evidence type="ECO:0000256" key="1">
    <source>
        <dbReference type="PROSITE-ProRule" id="PRU00169"/>
    </source>
</evidence>
<dbReference type="GO" id="GO:0003677">
    <property type="term" value="F:DNA binding"/>
    <property type="evidence" value="ECO:0007669"/>
    <property type="project" value="UniProtKB-KW"/>
</dbReference>
<evidence type="ECO:0000313" key="5">
    <source>
        <dbReference type="Proteomes" id="UP000297762"/>
    </source>
</evidence>